<proteinExistence type="predicted"/>
<keyword evidence="2" id="KW-1185">Reference proteome</keyword>
<sequence>MLNIIALGIILVAIVLAYTDLLRSTRDVSLSITTSAHRDAAGAPRRTPGVALDLSRGVPVTLHGFDPRHEALVVQLSRVASSDNEDAGFAIQPDARGRGLEVLFLGRVLVRLPGVPADSDLDLYLETPAA</sequence>
<reference evidence="1 2" key="1">
    <citation type="submission" date="2017-06" db="EMBL/GenBank/DDBJ databases">
        <authorList>
            <person name="Kim H.J."/>
            <person name="Triplett B.A."/>
        </authorList>
    </citation>
    <scope>NUCLEOTIDE SEQUENCE [LARGE SCALE GENOMIC DNA]</scope>
    <source>
        <strain evidence="1 2">DSM 29339</strain>
    </source>
</reference>
<dbReference type="RefSeq" id="WP_089233341.1">
    <property type="nucleotide sequence ID" value="NZ_FZOY01000004.1"/>
</dbReference>
<name>A0A239I7Y3_9RHOB</name>
<evidence type="ECO:0000313" key="1">
    <source>
        <dbReference type="EMBL" id="SNS89492.1"/>
    </source>
</evidence>
<organism evidence="1 2">
    <name type="scientific">Tropicimonas sediminicola</name>
    <dbReference type="NCBI Taxonomy" id="1031541"/>
    <lineage>
        <taxon>Bacteria</taxon>
        <taxon>Pseudomonadati</taxon>
        <taxon>Pseudomonadota</taxon>
        <taxon>Alphaproteobacteria</taxon>
        <taxon>Rhodobacterales</taxon>
        <taxon>Roseobacteraceae</taxon>
        <taxon>Tropicimonas</taxon>
    </lineage>
</organism>
<gene>
    <name evidence="1" type="ORF">SAMN05421757_104254</name>
</gene>
<dbReference type="EMBL" id="FZOY01000004">
    <property type="protein sequence ID" value="SNS89492.1"/>
    <property type="molecule type" value="Genomic_DNA"/>
</dbReference>
<dbReference type="Proteomes" id="UP000198426">
    <property type="component" value="Unassembled WGS sequence"/>
</dbReference>
<dbReference type="OrthoDB" id="7874860at2"/>
<accession>A0A239I7Y3</accession>
<protein>
    <submittedName>
        <fullName evidence="1">Uncharacterized protein</fullName>
    </submittedName>
</protein>
<evidence type="ECO:0000313" key="2">
    <source>
        <dbReference type="Proteomes" id="UP000198426"/>
    </source>
</evidence>
<dbReference type="AlphaFoldDB" id="A0A239I7Y3"/>